<accession>A0A9Q3CE85</accession>
<feature type="compositionally biased region" description="Polar residues" evidence="1">
    <location>
        <begin position="82"/>
        <end position="98"/>
    </location>
</feature>
<gene>
    <name evidence="2" type="ORF">O181_022149</name>
</gene>
<feature type="region of interest" description="Disordered" evidence="1">
    <location>
        <begin position="82"/>
        <end position="113"/>
    </location>
</feature>
<dbReference type="EMBL" id="AVOT02006785">
    <property type="protein sequence ID" value="MBW0482434.1"/>
    <property type="molecule type" value="Genomic_DNA"/>
</dbReference>
<evidence type="ECO:0000313" key="2">
    <source>
        <dbReference type="EMBL" id="MBW0482434.1"/>
    </source>
</evidence>
<sequence>MLFKEGGLNRNLEIPVSTNKRKCQVNQGNHPLQIKKAQKLTETEIQRNNCHIFFQGPNKEQMGIHEGFTYPLHTKDFMENKPQLNAMGSSNPIRFTTNSKEEDLPTPFHHSHK</sequence>
<proteinExistence type="predicted"/>
<reference evidence="2" key="1">
    <citation type="submission" date="2021-03" db="EMBL/GenBank/DDBJ databases">
        <title>Draft genome sequence of rust myrtle Austropuccinia psidii MF-1, a brazilian biotype.</title>
        <authorList>
            <person name="Quecine M.C."/>
            <person name="Pachon D.M.R."/>
            <person name="Bonatelli M.L."/>
            <person name="Correr F.H."/>
            <person name="Franceschini L.M."/>
            <person name="Leite T.F."/>
            <person name="Margarido G.R.A."/>
            <person name="Almeida C.A."/>
            <person name="Ferrarezi J.A."/>
            <person name="Labate C.A."/>
        </authorList>
    </citation>
    <scope>NUCLEOTIDE SEQUENCE</scope>
    <source>
        <strain evidence="2">MF-1</strain>
    </source>
</reference>
<dbReference type="Proteomes" id="UP000765509">
    <property type="component" value="Unassembled WGS sequence"/>
</dbReference>
<evidence type="ECO:0000313" key="3">
    <source>
        <dbReference type="Proteomes" id="UP000765509"/>
    </source>
</evidence>
<protein>
    <submittedName>
        <fullName evidence="2">Uncharacterized protein</fullName>
    </submittedName>
</protein>
<dbReference type="AlphaFoldDB" id="A0A9Q3CE85"/>
<name>A0A9Q3CE85_9BASI</name>
<evidence type="ECO:0000256" key="1">
    <source>
        <dbReference type="SAM" id="MobiDB-lite"/>
    </source>
</evidence>
<keyword evidence="3" id="KW-1185">Reference proteome</keyword>
<comment type="caution">
    <text evidence="2">The sequence shown here is derived from an EMBL/GenBank/DDBJ whole genome shotgun (WGS) entry which is preliminary data.</text>
</comment>
<organism evidence="2 3">
    <name type="scientific">Austropuccinia psidii MF-1</name>
    <dbReference type="NCBI Taxonomy" id="1389203"/>
    <lineage>
        <taxon>Eukaryota</taxon>
        <taxon>Fungi</taxon>
        <taxon>Dikarya</taxon>
        <taxon>Basidiomycota</taxon>
        <taxon>Pucciniomycotina</taxon>
        <taxon>Pucciniomycetes</taxon>
        <taxon>Pucciniales</taxon>
        <taxon>Sphaerophragmiaceae</taxon>
        <taxon>Austropuccinia</taxon>
    </lineage>
</organism>